<feature type="non-terminal residue" evidence="6">
    <location>
        <position position="1"/>
    </location>
</feature>
<name>A0A9Y3S4S2_9CICH</name>
<evidence type="ECO:0000313" key="6">
    <source>
        <dbReference type="RefSeq" id="XP_005755368.1"/>
    </source>
</evidence>
<dbReference type="PANTHER" id="PTHR15175:SF4">
    <property type="entry name" value="NADPH OXIDASE ACTIVATOR 1"/>
    <property type="match status" value="1"/>
</dbReference>
<keyword evidence="5" id="KW-1185">Reference proteome</keyword>
<feature type="domain" description="SH3" evidence="4">
    <location>
        <begin position="128"/>
        <end position="187"/>
    </location>
</feature>
<dbReference type="SUPFAM" id="SSF50044">
    <property type="entry name" value="SH3-domain"/>
    <property type="match status" value="1"/>
</dbReference>
<protein>
    <submittedName>
        <fullName evidence="6">Neutrophil cytosol factor 2-like</fullName>
    </submittedName>
</protein>
<dbReference type="Gene3D" id="3.10.20.90">
    <property type="entry name" value="Phosphatidylinositol 3-kinase Catalytic Subunit, Chain A, domain 1"/>
    <property type="match status" value="1"/>
</dbReference>
<gene>
    <name evidence="6" type="primary">LOC102213384</name>
</gene>
<evidence type="ECO:0000313" key="5">
    <source>
        <dbReference type="Proteomes" id="UP000695023"/>
    </source>
</evidence>
<dbReference type="RefSeq" id="XP_005755368.1">
    <property type="nucleotide sequence ID" value="XM_005755311.1"/>
</dbReference>
<evidence type="ECO:0000259" key="4">
    <source>
        <dbReference type="PROSITE" id="PS50002"/>
    </source>
</evidence>
<dbReference type="FunFam" id="2.30.30.40:FF:000212">
    <property type="entry name" value="NADPH oxidase activator 1"/>
    <property type="match status" value="1"/>
</dbReference>
<dbReference type="GO" id="GO:0042554">
    <property type="term" value="P:superoxide anion generation"/>
    <property type="evidence" value="ECO:0007669"/>
    <property type="project" value="TreeGrafter"/>
</dbReference>
<dbReference type="GO" id="GO:0016176">
    <property type="term" value="F:superoxide-generating NADPH oxidase activator activity"/>
    <property type="evidence" value="ECO:0007669"/>
    <property type="project" value="TreeGrafter"/>
</dbReference>
<reference evidence="6" key="1">
    <citation type="submission" date="2025-08" db="UniProtKB">
        <authorList>
            <consortium name="RefSeq"/>
        </authorList>
    </citation>
    <scope>IDENTIFICATION</scope>
</reference>
<feature type="region of interest" description="Disordered" evidence="3">
    <location>
        <begin position="1"/>
        <end position="21"/>
    </location>
</feature>
<keyword evidence="1 2" id="KW-0728">SH3 domain</keyword>
<organism evidence="5 6">
    <name type="scientific">Pundamilia nyererei</name>
    <dbReference type="NCBI Taxonomy" id="303518"/>
    <lineage>
        <taxon>Eukaryota</taxon>
        <taxon>Metazoa</taxon>
        <taxon>Chordata</taxon>
        <taxon>Craniata</taxon>
        <taxon>Vertebrata</taxon>
        <taxon>Euteleostomi</taxon>
        <taxon>Actinopterygii</taxon>
        <taxon>Neopterygii</taxon>
        <taxon>Teleostei</taxon>
        <taxon>Neoteleostei</taxon>
        <taxon>Acanthomorphata</taxon>
        <taxon>Ovalentaria</taxon>
        <taxon>Cichlomorphae</taxon>
        <taxon>Cichliformes</taxon>
        <taxon>Cichlidae</taxon>
        <taxon>African cichlids</taxon>
        <taxon>Pseudocrenilabrinae</taxon>
        <taxon>Haplochromini</taxon>
        <taxon>Pundamilia</taxon>
    </lineage>
</organism>
<evidence type="ECO:0000256" key="3">
    <source>
        <dbReference type="SAM" id="MobiDB-lite"/>
    </source>
</evidence>
<feature type="compositionally biased region" description="Pro residues" evidence="3">
    <location>
        <begin position="1"/>
        <end position="10"/>
    </location>
</feature>
<dbReference type="PROSITE" id="PS50002">
    <property type="entry name" value="SH3"/>
    <property type="match status" value="1"/>
</dbReference>
<dbReference type="InterPro" id="IPR051864">
    <property type="entry name" value="NCF2_NOXA1"/>
</dbReference>
<dbReference type="Proteomes" id="UP000695023">
    <property type="component" value="Unplaced"/>
</dbReference>
<dbReference type="Gene3D" id="2.30.30.40">
    <property type="entry name" value="SH3 Domains"/>
    <property type="match status" value="1"/>
</dbReference>
<dbReference type="InterPro" id="IPR036028">
    <property type="entry name" value="SH3-like_dom_sf"/>
</dbReference>
<dbReference type="GeneID" id="102213384"/>
<sequence length="196" mass="21699">HLTSDTPPPSYITATHSETPKCTAKAREQHASSAQRAEADSVVVKVHYIYTVALSVPLDTTYSELKERVAEKLDQPASHLRLRRKHHGSCVLTPLDGEIESAHTVQQLAEAGRATLWCQKEDPLASRTILYQMVALYDYDAQGPEDLEFSEGDTIDILGEVNQEWLEGHCAGSIGIFPSCFAYRENNNITTSSEIV</sequence>
<dbReference type="InterPro" id="IPR001452">
    <property type="entry name" value="SH3_domain"/>
</dbReference>
<evidence type="ECO:0000256" key="1">
    <source>
        <dbReference type="ARBA" id="ARBA00022443"/>
    </source>
</evidence>
<evidence type="ECO:0000256" key="2">
    <source>
        <dbReference type="PROSITE-ProRule" id="PRU00192"/>
    </source>
</evidence>
<dbReference type="CDD" id="cd12047">
    <property type="entry name" value="SH3_Noxa1_C"/>
    <property type="match status" value="1"/>
</dbReference>
<dbReference type="AlphaFoldDB" id="A0A9Y3S4S2"/>
<dbReference type="PRINTS" id="PR00499">
    <property type="entry name" value="P67PHOX"/>
</dbReference>
<dbReference type="PRINTS" id="PR00452">
    <property type="entry name" value="SH3DOMAIN"/>
</dbReference>
<proteinExistence type="predicted"/>
<dbReference type="SUPFAM" id="SSF54277">
    <property type="entry name" value="CAD &amp; PB1 domains"/>
    <property type="match status" value="1"/>
</dbReference>
<dbReference type="SMART" id="SM00326">
    <property type="entry name" value="SH3"/>
    <property type="match status" value="1"/>
</dbReference>
<dbReference type="PANTHER" id="PTHR15175">
    <property type="entry name" value="NEUTROPHIL CYTOSOLIC FACTOR 2, NEUTROPHIL NADPH OXIDASE FACTOR 2"/>
    <property type="match status" value="1"/>
</dbReference>
<dbReference type="Pfam" id="PF00018">
    <property type="entry name" value="SH3_1"/>
    <property type="match status" value="1"/>
</dbReference>
<accession>A0A9Y3S4S2</accession>